<evidence type="ECO:0000256" key="1">
    <source>
        <dbReference type="ARBA" id="ARBA00004123"/>
    </source>
</evidence>
<dbReference type="InterPro" id="IPR001357">
    <property type="entry name" value="BRCT_dom"/>
</dbReference>
<dbReference type="GO" id="GO:0005634">
    <property type="term" value="C:nucleus"/>
    <property type="evidence" value="ECO:0007669"/>
    <property type="project" value="UniProtKB-SubCell"/>
</dbReference>
<gene>
    <name evidence="6" type="ORF">OE88DRAFT_1003892</name>
</gene>
<feature type="compositionally biased region" description="Basic and acidic residues" evidence="4">
    <location>
        <begin position="265"/>
        <end position="280"/>
    </location>
</feature>
<feature type="compositionally biased region" description="Polar residues" evidence="4">
    <location>
        <begin position="240"/>
        <end position="251"/>
    </location>
</feature>
<dbReference type="Proteomes" id="UP000305948">
    <property type="component" value="Unassembled WGS sequence"/>
</dbReference>
<keyword evidence="2" id="KW-0227">DNA damage</keyword>
<evidence type="ECO:0000313" key="7">
    <source>
        <dbReference type="Proteomes" id="UP000305948"/>
    </source>
</evidence>
<dbReference type="PROSITE" id="PS50172">
    <property type="entry name" value="BRCT"/>
    <property type="match status" value="1"/>
</dbReference>
<dbReference type="SUPFAM" id="SSF63748">
    <property type="entry name" value="Tudor/PWWP/MBT"/>
    <property type="match status" value="1"/>
</dbReference>
<dbReference type="GO" id="GO:0042393">
    <property type="term" value="F:histone binding"/>
    <property type="evidence" value="ECO:0007669"/>
    <property type="project" value="TreeGrafter"/>
</dbReference>
<evidence type="ECO:0000313" key="6">
    <source>
        <dbReference type="EMBL" id="TFK55141.1"/>
    </source>
</evidence>
<feature type="compositionally biased region" description="Low complexity" evidence="4">
    <location>
        <begin position="286"/>
        <end position="299"/>
    </location>
</feature>
<feature type="compositionally biased region" description="Low complexity" evidence="4">
    <location>
        <begin position="571"/>
        <end position="580"/>
    </location>
</feature>
<accession>A0A5C3NND8</accession>
<evidence type="ECO:0000256" key="2">
    <source>
        <dbReference type="ARBA" id="ARBA00022763"/>
    </source>
</evidence>
<keyword evidence="3" id="KW-0539">Nucleus</keyword>
<protein>
    <recommendedName>
        <fullName evidence="5">BRCT domain-containing protein</fullName>
    </recommendedName>
</protein>
<feature type="compositionally biased region" description="Low complexity" evidence="4">
    <location>
        <begin position="630"/>
        <end position="639"/>
    </location>
</feature>
<dbReference type="EMBL" id="ML213505">
    <property type="protein sequence ID" value="TFK55141.1"/>
    <property type="molecule type" value="Genomic_DNA"/>
</dbReference>
<dbReference type="SUPFAM" id="SSF52113">
    <property type="entry name" value="BRCT domain"/>
    <property type="match status" value="1"/>
</dbReference>
<feature type="compositionally biased region" description="Polar residues" evidence="4">
    <location>
        <begin position="319"/>
        <end position="352"/>
    </location>
</feature>
<dbReference type="OrthoDB" id="129353at2759"/>
<feature type="compositionally biased region" description="Basic and acidic residues" evidence="4">
    <location>
        <begin position="589"/>
        <end position="604"/>
    </location>
</feature>
<dbReference type="Gene3D" id="2.30.30.140">
    <property type="match status" value="1"/>
</dbReference>
<dbReference type="PANTHER" id="PTHR15321">
    <property type="entry name" value="TUMOR SUPPRESSOR P53-BINDING PROTEIN 1"/>
    <property type="match status" value="1"/>
</dbReference>
<feature type="region of interest" description="Disordered" evidence="4">
    <location>
        <begin position="455"/>
        <end position="778"/>
    </location>
</feature>
<dbReference type="InterPro" id="IPR036420">
    <property type="entry name" value="BRCT_dom_sf"/>
</dbReference>
<reference evidence="6 7" key="1">
    <citation type="journal article" date="2019" name="Nat. Ecol. Evol.">
        <title>Megaphylogeny resolves global patterns of mushroom evolution.</title>
        <authorList>
            <person name="Varga T."/>
            <person name="Krizsan K."/>
            <person name="Foldi C."/>
            <person name="Dima B."/>
            <person name="Sanchez-Garcia M."/>
            <person name="Sanchez-Ramirez S."/>
            <person name="Szollosi G.J."/>
            <person name="Szarkandi J.G."/>
            <person name="Papp V."/>
            <person name="Albert L."/>
            <person name="Andreopoulos W."/>
            <person name="Angelini C."/>
            <person name="Antonin V."/>
            <person name="Barry K.W."/>
            <person name="Bougher N.L."/>
            <person name="Buchanan P."/>
            <person name="Buyck B."/>
            <person name="Bense V."/>
            <person name="Catcheside P."/>
            <person name="Chovatia M."/>
            <person name="Cooper J."/>
            <person name="Damon W."/>
            <person name="Desjardin D."/>
            <person name="Finy P."/>
            <person name="Geml J."/>
            <person name="Haridas S."/>
            <person name="Hughes K."/>
            <person name="Justo A."/>
            <person name="Karasinski D."/>
            <person name="Kautmanova I."/>
            <person name="Kiss B."/>
            <person name="Kocsube S."/>
            <person name="Kotiranta H."/>
            <person name="LaButti K.M."/>
            <person name="Lechner B.E."/>
            <person name="Liimatainen K."/>
            <person name="Lipzen A."/>
            <person name="Lukacs Z."/>
            <person name="Mihaltcheva S."/>
            <person name="Morgado L.N."/>
            <person name="Niskanen T."/>
            <person name="Noordeloos M.E."/>
            <person name="Ohm R.A."/>
            <person name="Ortiz-Santana B."/>
            <person name="Ovrebo C."/>
            <person name="Racz N."/>
            <person name="Riley R."/>
            <person name="Savchenko A."/>
            <person name="Shiryaev A."/>
            <person name="Soop K."/>
            <person name="Spirin V."/>
            <person name="Szebenyi C."/>
            <person name="Tomsovsky M."/>
            <person name="Tulloss R.E."/>
            <person name="Uehling J."/>
            <person name="Grigoriev I.V."/>
            <person name="Vagvolgyi C."/>
            <person name="Papp T."/>
            <person name="Martin F.M."/>
            <person name="Miettinen O."/>
            <person name="Hibbett D.S."/>
            <person name="Nagy L.G."/>
        </authorList>
    </citation>
    <scope>NUCLEOTIDE SEQUENCE [LARGE SCALE GENOMIC DNA]</scope>
    <source>
        <strain evidence="6 7">OMC1185</strain>
    </source>
</reference>
<sequence length="1191" mass="128157">MDTQSLTDTDGEATQILENLARGGANMWRPPAGTAEPEPLLDDSLGSYPKDTSAESSDLYSAAPRHNFYDQPEHDEFFGNEDSQKENTPAPCDNKPSTPGPHPVFSSANSSKSGGKIPASNDNNCVSPDPSSRSSEHATTGLGDVSPEMTNDASRSPFKGNIPLSGPSTKLVSFMSPNSRTISSAPAVAQRRGLLPAKPRPRHPSPPASQDSFIDPLPDPAKAYIASDPQFHIPLDQLGEESQSSVTQSPARATAPDRMSLLRALRRDPSPGHSPARDEEPVVLVPATPSAASSQNSAPQELSLYPQSQDGYLYPNAQAEYSASSSQPDDVNASNSASHDQSQASEPQPWQPTQETESSQSSLEDRYQFPPSTVVATQATEYQETQVASDNGAADAEPTQVEPPSLLSEPMARSTAPSISTNATAGVTRSLLSTIPKEKLGRYKVIATETRGRGRVPEVPVAPPLSGVPEIQTAPLVATQQATSQPARDIRRRGAAPTEDSSDVVPDSEPARLARLESSPPIPLADVVKRTVNLTGREDDDSDLTEIDAYSDDDHHAPSEPSPTVVNKGKAAALAAAPEASEVQVGEKSTPENRGRGRVSRDQVKNGAVQKHKEEEVVPSSVPGEDAKAAAKSITASASGRKAAPKRRTRSKAASKTRKPKAAAKAIPDDRQSDTEADDDEQGGPPGPPKRRDAVREEEEETEPDDIRNGMQVDSQEAMPPPPASRAPSRKRKRPAAVEGPRTRAASRAPTARGSYSPSVASTVDRASKRARTATPSIRSLREPTRVFAQWNDGTYFPGVLNSHRGSGCYEVRFDDGSFKTLEVAKIRLCQLAEGDAVRVPRKAGCEETGKVVEVEGSASRSRVVVEYDRKDGNEIEDLTMADIRIAGRVVNRSWKNRMLVPNAIATVLEGPLRQTLSHSSLKSRTTNRLDGTYFIISNSSTNPHNEKHKADAVSKIKAAGGAFIDDWPSIIPIEGRFLSSGNCWVASHTDLKLGASEKLRKISRVFLLSDDCTTKPKFLMALAFGVPCLHIRWALAPGVDDWRPYLLPAGFSDTLGTRISQRVDFDWGVTGNIMKAIMDNPVAIKVFADKSILCLSDKFVPVQAGATNKIVADDRGTLACVPRIILAMGAKRVEAVTQTRNALQNLKAYDYIVVSSPSDLDTLRQQGLKVANWEWVKDCLIAGRLHNLPE</sequence>
<dbReference type="AlphaFoldDB" id="A0A5C3NND8"/>
<evidence type="ECO:0000256" key="3">
    <source>
        <dbReference type="ARBA" id="ARBA00023242"/>
    </source>
</evidence>
<keyword evidence="7" id="KW-1185">Reference proteome</keyword>
<dbReference type="CDD" id="cd17745">
    <property type="entry name" value="BRCT_p53bp1_rpt1"/>
    <property type="match status" value="1"/>
</dbReference>
<feature type="compositionally biased region" description="Basic residues" evidence="4">
    <location>
        <begin position="643"/>
        <end position="662"/>
    </location>
</feature>
<name>A0A5C3NND8_9AGAM</name>
<evidence type="ECO:0000259" key="5">
    <source>
        <dbReference type="PROSITE" id="PS50172"/>
    </source>
</evidence>
<dbReference type="GO" id="GO:0045944">
    <property type="term" value="P:positive regulation of transcription by RNA polymerase II"/>
    <property type="evidence" value="ECO:0007669"/>
    <property type="project" value="TreeGrafter"/>
</dbReference>
<organism evidence="6 7">
    <name type="scientific">Heliocybe sulcata</name>
    <dbReference type="NCBI Taxonomy" id="5364"/>
    <lineage>
        <taxon>Eukaryota</taxon>
        <taxon>Fungi</taxon>
        <taxon>Dikarya</taxon>
        <taxon>Basidiomycota</taxon>
        <taxon>Agaricomycotina</taxon>
        <taxon>Agaricomycetes</taxon>
        <taxon>Gloeophyllales</taxon>
        <taxon>Gloeophyllaceae</taxon>
        <taxon>Heliocybe</taxon>
    </lineage>
</organism>
<feature type="compositionally biased region" description="Polar residues" evidence="4">
    <location>
        <begin position="120"/>
        <end position="133"/>
    </location>
</feature>
<feature type="domain" description="BRCT" evidence="5">
    <location>
        <begin position="1122"/>
        <end position="1191"/>
    </location>
</feature>
<feature type="compositionally biased region" description="Low complexity" evidence="4">
    <location>
        <begin position="743"/>
        <end position="755"/>
    </location>
</feature>
<dbReference type="CDD" id="cd17724">
    <property type="entry name" value="BRCT_p53bp1_rpt2"/>
    <property type="match status" value="1"/>
</dbReference>
<feature type="compositionally biased region" description="Polar residues" evidence="4">
    <location>
        <begin position="166"/>
        <end position="184"/>
    </location>
</feature>
<dbReference type="STRING" id="5364.A0A5C3NND8"/>
<dbReference type="InterPro" id="IPR047250">
    <property type="entry name" value="BRCT_p53bp1-like_rpt2"/>
</dbReference>
<comment type="subcellular location">
    <subcellularLocation>
        <location evidence="1">Nucleus</location>
    </subcellularLocation>
</comment>
<dbReference type="InterPro" id="IPR047252">
    <property type="entry name" value="TP53BP1-like"/>
</dbReference>
<feature type="region of interest" description="Disordered" evidence="4">
    <location>
        <begin position="21"/>
        <end position="429"/>
    </location>
</feature>
<dbReference type="Pfam" id="PF18115">
    <property type="entry name" value="Tudor_3"/>
    <property type="match status" value="1"/>
</dbReference>
<dbReference type="GO" id="GO:0000077">
    <property type="term" value="P:DNA damage checkpoint signaling"/>
    <property type="evidence" value="ECO:0007669"/>
    <property type="project" value="TreeGrafter"/>
</dbReference>
<proteinExistence type="predicted"/>
<dbReference type="InterPro" id="IPR041297">
    <property type="entry name" value="Crb2_Tudor"/>
</dbReference>
<evidence type="ECO:0000256" key="4">
    <source>
        <dbReference type="SAM" id="MobiDB-lite"/>
    </source>
</evidence>
<feature type="compositionally biased region" description="Low complexity" evidence="4">
    <location>
        <begin position="353"/>
        <end position="362"/>
    </location>
</feature>
<dbReference type="InterPro" id="IPR047249">
    <property type="entry name" value="BRCT_p53bp1-like_rpt1"/>
</dbReference>
<feature type="compositionally biased region" description="Polar residues" evidence="4">
    <location>
        <begin position="370"/>
        <end position="389"/>
    </location>
</feature>
<feature type="compositionally biased region" description="Polar residues" evidence="4">
    <location>
        <begin position="415"/>
        <end position="429"/>
    </location>
</feature>
<dbReference type="PANTHER" id="PTHR15321:SF3">
    <property type="entry name" value="TP53-BINDING PROTEIN 1"/>
    <property type="match status" value="1"/>
</dbReference>
<feature type="compositionally biased region" description="Acidic residues" evidence="4">
    <location>
        <begin position="538"/>
        <end position="551"/>
    </location>
</feature>
<feature type="compositionally biased region" description="Basic and acidic residues" evidence="4">
    <location>
        <begin position="67"/>
        <end position="85"/>
    </location>
</feature>
<dbReference type="Gene3D" id="3.40.50.10190">
    <property type="entry name" value="BRCT domain"/>
    <property type="match status" value="1"/>
</dbReference>